<evidence type="ECO:0008006" key="3">
    <source>
        <dbReference type="Google" id="ProtNLM"/>
    </source>
</evidence>
<gene>
    <name evidence="1" type="ORF">EIP91_004102</name>
</gene>
<comment type="caution">
    <text evidence="1">The sequence shown here is derived from an EMBL/GenBank/DDBJ whole genome shotgun (WGS) entry which is preliminary data.</text>
</comment>
<sequence>MPGNHSTTLTRHFPVDVIADIVDHLARDQPSLKSCSLVSRAWVYSARVHLFSKVYLESDGNDDRCEQYVELLGDSPHVCAFVRQLVLATSPRRRWYASGTRITPTLLIGLLTRIPNLHAIEFCGVNFAGAQYQPPMPSAFTMDHITFTDVGFPGMDTAHDWTRILSVFSSIGHLTVHTELPHIHHLPPKITTSFIRISTLTILGVARPDIMLEFLGQIVICECLKSLDVMMLTPEHISAFGPFVSTGGIGAHIRELRLDFTRFRGRQQGHLPKLPSSYWSPLQLGSLSSLHTITLTVWLGDVASTNFAHVCNILEHAPPNTEIIRIIALGVFRCVVNSNDGSEVTLGEFLREVLIELEEVVWSRFVNVESVVVDLSQTKCSHSGADEDLRKEVKRFFAAAMPRLNKRSALQVLTPLCRSCELP</sequence>
<dbReference type="OrthoDB" id="2804473at2759"/>
<dbReference type="EMBL" id="RWJN01000237">
    <property type="protein sequence ID" value="TCD64421.1"/>
    <property type="molecule type" value="Genomic_DNA"/>
</dbReference>
<name>A0A4R0R9D9_9APHY</name>
<accession>A0A4R0R9D9</accession>
<evidence type="ECO:0000313" key="1">
    <source>
        <dbReference type="EMBL" id="TCD64421.1"/>
    </source>
</evidence>
<dbReference type="Proteomes" id="UP000292702">
    <property type="component" value="Unassembled WGS sequence"/>
</dbReference>
<organism evidence="1 2">
    <name type="scientific">Steccherinum ochraceum</name>
    <dbReference type="NCBI Taxonomy" id="92696"/>
    <lineage>
        <taxon>Eukaryota</taxon>
        <taxon>Fungi</taxon>
        <taxon>Dikarya</taxon>
        <taxon>Basidiomycota</taxon>
        <taxon>Agaricomycotina</taxon>
        <taxon>Agaricomycetes</taxon>
        <taxon>Polyporales</taxon>
        <taxon>Steccherinaceae</taxon>
        <taxon>Steccherinum</taxon>
    </lineage>
</organism>
<reference evidence="1 2" key="1">
    <citation type="submission" date="2018-11" db="EMBL/GenBank/DDBJ databases">
        <title>Genome assembly of Steccherinum ochraceum LE-BIN_3174, the white-rot fungus of the Steccherinaceae family (The Residual Polyporoid clade, Polyporales, Basidiomycota).</title>
        <authorList>
            <person name="Fedorova T.V."/>
            <person name="Glazunova O.A."/>
            <person name="Landesman E.O."/>
            <person name="Moiseenko K.V."/>
            <person name="Psurtseva N.V."/>
            <person name="Savinova O.S."/>
            <person name="Shakhova N.V."/>
            <person name="Tyazhelova T.V."/>
            <person name="Vasina D.V."/>
        </authorList>
    </citation>
    <scope>NUCLEOTIDE SEQUENCE [LARGE SCALE GENOMIC DNA]</scope>
    <source>
        <strain evidence="1 2">LE-BIN_3174</strain>
    </source>
</reference>
<protein>
    <recommendedName>
        <fullName evidence="3">F-box domain-containing protein</fullName>
    </recommendedName>
</protein>
<proteinExistence type="predicted"/>
<dbReference type="AlphaFoldDB" id="A0A4R0R9D9"/>
<evidence type="ECO:0000313" key="2">
    <source>
        <dbReference type="Proteomes" id="UP000292702"/>
    </source>
</evidence>
<keyword evidence="2" id="KW-1185">Reference proteome</keyword>